<accession>A0A6L2N9B0</accession>
<feature type="region of interest" description="Disordered" evidence="1">
    <location>
        <begin position="1"/>
        <end position="41"/>
    </location>
</feature>
<proteinExistence type="predicted"/>
<name>A0A6L2N9B0_TANCI</name>
<evidence type="ECO:0000313" key="2">
    <source>
        <dbReference type="EMBL" id="GEU82781.1"/>
    </source>
</evidence>
<feature type="region of interest" description="Disordered" evidence="1">
    <location>
        <begin position="108"/>
        <end position="127"/>
    </location>
</feature>
<organism evidence="2">
    <name type="scientific">Tanacetum cinerariifolium</name>
    <name type="common">Dalmatian daisy</name>
    <name type="synonym">Chrysanthemum cinerariifolium</name>
    <dbReference type="NCBI Taxonomy" id="118510"/>
    <lineage>
        <taxon>Eukaryota</taxon>
        <taxon>Viridiplantae</taxon>
        <taxon>Streptophyta</taxon>
        <taxon>Embryophyta</taxon>
        <taxon>Tracheophyta</taxon>
        <taxon>Spermatophyta</taxon>
        <taxon>Magnoliopsida</taxon>
        <taxon>eudicotyledons</taxon>
        <taxon>Gunneridae</taxon>
        <taxon>Pentapetalae</taxon>
        <taxon>asterids</taxon>
        <taxon>campanulids</taxon>
        <taxon>Asterales</taxon>
        <taxon>Asteraceae</taxon>
        <taxon>Asteroideae</taxon>
        <taxon>Anthemideae</taxon>
        <taxon>Anthemidinae</taxon>
        <taxon>Tanacetum</taxon>
    </lineage>
</organism>
<gene>
    <name evidence="2" type="ORF">Tci_054759</name>
</gene>
<reference evidence="2" key="1">
    <citation type="journal article" date="2019" name="Sci. Rep.">
        <title>Draft genome of Tanacetum cinerariifolium, the natural source of mosquito coil.</title>
        <authorList>
            <person name="Yamashiro T."/>
            <person name="Shiraishi A."/>
            <person name="Satake H."/>
            <person name="Nakayama K."/>
        </authorList>
    </citation>
    <scope>NUCLEOTIDE SEQUENCE</scope>
</reference>
<protein>
    <submittedName>
        <fullName evidence="2">Retrovirus-related Pol polyprotein from transposon TNT 1-94</fullName>
    </submittedName>
</protein>
<dbReference type="EMBL" id="BKCJ010008546">
    <property type="protein sequence ID" value="GEU82781.1"/>
    <property type="molecule type" value="Genomic_DNA"/>
</dbReference>
<comment type="caution">
    <text evidence="2">The sequence shown here is derived from an EMBL/GenBank/DDBJ whole genome shotgun (WGS) entry which is preliminary data.</text>
</comment>
<evidence type="ECO:0000256" key="1">
    <source>
        <dbReference type="SAM" id="MobiDB-lite"/>
    </source>
</evidence>
<sequence>MAAGQRKPEVQWSADERKAANSDQRLKNFQDSLDDDEDTRSSQEYLNDIEEEYHVRALLAKSKRFFKKGSQRFSSAKAIKDTQCHKCGRNGVERPWLSEVEGFIMPNHDTSGIFPAESQRNSSDPPVAVIDSSETEYDSADVSSVCSTSFPPLEKPSDVELVSEPKTVKTTLK</sequence>
<dbReference type="AlphaFoldDB" id="A0A6L2N9B0"/>
<feature type="compositionally biased region" description="Basic and acidic residues" evidence="1">
    <location>
        <begin position="1"/>
        <end position="28"/>
    </location>
</feature>
<feature type="region of interest" description="Disordered" evidence="1">
    <location>
        <begin position="153"/>
        <end position="173"/>
    </location>
</feature>